<proteinExistence type="predicted"/>
<organism evidence="11 12">
    <name type="scientific">Trichonephila inaurata madagascariensis</name>
    <dbReference type="NCBI Taxonomy" id="2747483"/>
    <lineage>
        <taxon>Eukaryota</taxon>
        <taxon>Metazoa</taxon>
        <taxon>Ecdysozoa</taxon>
        <taxon>Arthropoda</taxon>
        <taxon>Chelicerata</taxon>
        <taxon>Arachnida</taxon>
        <taxon>Araneae</taxon>
        <taxon>Araneomorphae</taxon>
        <taxon>Entelegynae</taxon>
        <taxon>Araneoidea</taxon>
        <taxon>Nephilidae</taxon>
        <taxon>Trichonephila</taxon>
        <taxon>Trichonephila inaurata</taxon>
    </lineage>
</organism>
<dbReference type="PANTHER" id="PTHR11972:SF153">
    <property type="entry name" value="SUPEROXIDE-GENERATING NADPH OXIDASE HEAVY CHAIN SUBUNIT A"/>
    <property type="match status" value="1"/>
</dbReference>
<reference evidence="11" key="1">
    <citation type="submission" date="2020-08" db="EMBL/GenBank/DDBJ databases">
        <title>Multicomponent nature underlies the extraordinary mechanical properties of spider dragline silk.</title>
        <authorList>
            <person name="Kono N."/>
            <person name="Nakamura H."/>
            <person name="Mori M."/>
            <person name="Yoshida Y."/>
            <person name="Ohtoshi R."/>
            <person name="Malay A.D."/>
            <person name="Moran D.A.P."/>
            <person name="Tomita M."/>
            <person name="Numata K."/>
            <person name="Arakawa K."/>
        </authorList>
    </citation>
    <scope>NUCLEOTIDE SEQUENCE</scope>
</reference>
<evidence type="ECO:0000256" key="2">
    <source>
        <dbReference type="ARBA" id="ARBA00022630"/>
    </source>
</evidence>
<dbReference type="FunFam" id="2.40.30.10:FF:000059">
    <property type="entry name" value="dual oxidase isoform X1"/>
    <property type="match status" value="1"/>
</dbReference>
<dbReference type="GO" id="GO:0046872">
    <property type="term" value="F:metal ion binding"/>
    <property type="evidence" value="ECO:0007669"/>
    <property type="project" value="UniProtKB-KW"/>
</dbReference>
<evidence type="ECO:0000259" key="10">
    <source>
        <dbReference type="PROSITE" id="PS51384"/>
    </source>
</evidence>
<dbReference type="EMBL" id="BMAV01000336">
    <property type="protein sequence ID" value="GFY37517.1"/>
    <property type="molecule type" value="Genomic_DNA"/>
</dbReference>
<keyword evidence="9" id="KW-0472">Membrane</keyword>
<keyword evidence="12" id="KW-1185">Reference proteome</keyword>
<sequence length="76" mass="9033">VTHLEFRRPNNFEYKSGQWVRIACMPLNANEYHPFTLSSAPHEENLSLHIRAVGPWTTNLRRMYDPNNLQRHAYPK</sequence>
<dbReference type="InterPro" id="IPR050369">
    <property type="entry name" value="RBOH/FRE"/>
</dbReference>
<dbReference type="GO" id="GO:0043020">
    <property type="term" value="C:NADPH oxidase complex"/>
    <property type="evidence" value="ECO:0007669"/>
    <property type="project" value="TreeGrafter"/>
</dbReference>
<evidence type="ECO:0000256" key="6">
    <source>
        <dbReference type="ARBA" id="ARBA00022857"/>
    </source>
</evidence>
<dbReference type="Gene3D" id="2.40.30.10">
    <property type="entry name" value="Translation factors"/>
    <property type="match status" value="1"/>
</dbReference>
<dbReference type="Proteomes" id="UP000886998">
    <property type="component" value="Unassembled WGS sequence"/>
</dbReference>
<dbReference type="PROSITE" id="PS51384">
    <property type="entry name" value="FAD_FR"/>
    <property type="match status" value="1"/>
</dbReference>
<evidence type="ECO:0000256" key="5">
    <source>
        <dbReference type="ARBA" id="ARBA00022827"/>
    </source>
</evidence>
<dbReference type="InterPro" id="IPR013112">
    <property type="entry name" value="FAD-bd_8"/>
</dbReference>
<feature type="non-terminal residue" evidence="11">
    <location>
        <position position="1"/>
    </location>
</feature>
<accession>A0A8X7BP69</accession>
<gene>
    <name evidence="11" type="primary">Duox2</name>
    <name evidence="11" type="ORF">TNIN_119301</name>
</gene>
<keyword evidence="7" id="KW-1133">Transmembrane helix</keyword>
<dbReference type="GO" id="GO:0009653">
    <property type="term" value="P:anatomical structure morphogenesis"/>
    <property type="evidence" value="ECO:0007669"/>
    <property type="project" value="UniProtKB-ARBA"/>
</dbReference>
<feature type="non-terminal residue" evidence="11">
    <location>
        <position position="76"/>
    </location>
</feature>
<evidence type="ECO:0000256" key="9">
    <source>
        <dbReference type="ARBA" id="ARBA00023136"/>
    </source>
</evidence>
<dbReference type="GO" id="GO:0042742">
    <property type="term" value="P:defense response to bacterium"/>
    <property type="evidence" value="ECO:0007669"/>
    <property type="project" value="UniProtKB-ARBA"/>
</dbReference>
<dbReference type="OrthoDB" id="6019201at2759"/>
<evidence type="ECO:0000256" key="7">
    <source>
        <dbReference type="ARBA" id="ARBA00022989"/>
    </source>
</evidence>
<dbReference type="Pfam" id="PF08022">
    <property type="entry name" value="FAD_binding_8"/>
    <property type="match status" value="1"/>
</dbReference>
<keyword evidence="6" id="KW-0521">NADP</keyword>
<name>A0A8X7BP69_9ARAC</name>
<dbReference type="GO" id="GO:0016175">
    <property type="term" value="F:superoxide-generating NAD(P)H oxidase activity"/>
    <property type="evidence" value="ECO:0007669"/>
    <property type="project" value="TreeGrafter"/>
</dbReference>
<dbReference type="InterPro" id="IPR017938">
    <property type="entry name" value="Riboflavin_synthase-like_b-brl"/>
</dbReference>
<keyword evidence="4" id="KW-0479">Metal-binding</keyword>
<dbReference type="SUPFAM" id="SSF63380">
    <property type="entry name" value="Riboflavin synthase domain-like"/>
    <property type="match status" value="1"/>
</dbReference>
<feature type="domain" description="FAD-binding FR-type" evidence="10">
    <location>
        <begin position="1"/>
        <end position="76"/>
    </location>
</feature>
<evidence type="ECO:0000256" key="3">
    <source>
        <dbReference type="ARBA" id="ARBA00022692"/>
    </source>
</evidence>
<protein>
    <recommendedName>
        <fullName evidence="10">FAD-binding FR-type domain-containing protein</fullName>
    </recommendedName>
</protein>
<keyword evidence="3" id="KW-0812">Transmembrane</keyword>
<dbReference type="InterPro" id="IPR017927">
    <property type="entry name" value="FAD-bd_FR_type"/>
</dbReference>
<evidence type="ECO:0000256" key="8">
    <source>
        <dbReference type="ARBA" id="ARBA00023002"/>
    </source>
</evidence>
<dbReference type="AlphaFoldDB" id="A0A8X7BP69"/>
<dbReference type="PANTHER" id="PTHR11972">
    <property type="entry name" value="NADPH OXIDASE"/>
    <property type="match status" value="1"/>
</dbReference>
<evidence type="ECO:0000313" key="11">
    <source>
        <dbReference type="EMBL" id="GFY37517.1"/>
    </source>
</evidence>
<evidence type="ECO:0000256" key="4">
    <source>
        <dbReference type="ARBA" id="ARBA00022723"/>
    </source>
</evidence>
<dbReference type="GO" id="GO:0042554">
    <property type="term" value="P:superoxide anion generation"/>
    <property type="evidence" value="ECO:0007669"/>
    <property type="project" value="TreeGrafter"/>
</dbReference>
<evidence type="ECO:0000256" key="1">
    <source>
        <dbReference type="ARBA" id="ARBA00004141"/>
    </source>
</evidence>
<comment type="subcellular location">
    <subcellularLocation>
        <location evidence="1">Membrane</location>
        <topology evidence="1">Multi-pass membrane protein</topology>
    </subcellularLocation>
</comment>
<keyword evidence="5" id="KW-0274">FAD</keyword>
<comment type="caution">
    <text evidence="11">The sequence shown here is derived from an EMBL/GenBank/DDBJ whole genome shotgun (WGS) entry which is preliminary data.</text>
</comment>
<keyword evidence="2" id="KW-0285">Flavoprotein</keyword>
<evidence type="ECO:0000313" key="12">
    <source>
        <dbReference type="Proteomes" id="UP000886998"/>
    </source>
</evidence>
<keyword evidence="8" id="KW-0560">Oxidoreductase</keyword>